<evidence type="ECO:0000256" key="2">
    <source>
        <dbReference type="ARBA" id="ARBA00010703"/>
    </source>
</evidence>
<evidence type="ECO:0000256" key="7">
    <source>
        <dbReference type="ARBA" id="ARBA00022691"/>
    </source>
</evidence>
<proteinExistence type="inferred from homology"/>
<protein>
    <recommendedName>
        <fullName evidence="4 8">Leucine carboxyl methyltransferase 1</fullName>
        <ecNumber evidence="3 8">2.1.1.233</ecNumber>
    </recommendedName>
</protein>
<evidence type="ECO:0000256" key="5">
    <source>
        <dbReference type="ARBA" id="ARBA00022603"/>
    </source>
</evidence>
<gene>
    <name evidence="11" type="ORF">ESCO_002994</name>
</gene>
<evidence type="ECO:0000256" key="8">
    <source>
        <dbReference type="PIRNR" id="PIRNR016305"/>
    </source>
</evidence>
<keyword evidence="12" id="KW-1185">Reference proteome</keyword>
<comment type="function">
    <text evidence="8">Methylates the carboxyl group of the C-terminal leucine residue of protein phosphatase 2A catalytic subunits to form alpha-leucine ester residues.</text>
</comment>
<dbReference type="GO" id="GO:0032259">
    <property type="term" value="P:methylation"/>
    <property type="evidence" value="ECO:0007669"/>
    <property type="project" value="UniProtKB-KW"/>
</dbReference>
<evidence type="ECO:0000256" key="3">
    <source>
        <dbReference type="ARBA" id="ARBA00012834"/>
    </source>
</evidence>
<feature type="binding site" evidence="9">
    <location>
        <position position="22"/>
    </location>
    <ligand>
        <name>S-adenosyl-L-methionine</name>
        <dbReference type="ChEBI" id="CHEBI:59789"/>
    </ligand>
</feature>
<feature type="binding site" evidence="9">
    <location>
        <position position="50"/>
    </location>
    <ligand>
        <name>S-adenosyl-L-methionine</name>
        <dbReference type="ChEBI" id="CHEBI:59789"/>
    </ligand>
</feature>
<dbReference type="EMBL" id="LGSR01000022">
    <property type="protein sequence ID" value="KOS17537.1"/>
    <property type="molecule type" value="Genomic_DNA"/>
</dbReference>
<evidence type="ECO:0000256" key="10">
    <source>
        <dbReference type="SAM" id="MobiDB-lite"/>
    </source>
</evidence>
<dbReference type="InterPro" id="IPR016651">
    <property type="entry name" value="LCMT1"/>
</dbReference>
<dbReference type="InterPro" id="IPR007213">
    <property type="entry name" value="Ppm1/Ppm2/Tcmp"/>
</dbReference>
<dbReference type="STRING" id="150374.A0A0M8MVA7"/>
<feature type="binding site" evidence="9">
    <location>
        <position position="163"/>
    </location>
    <ligand>
        <name>S-adenosyl-L-methionine</name>
        <dbReference type="ChEBI" id="CHEBI:59789"/>
    </ligand>
</feature>
<dbReference type="SUPFAM" id="SSF53335">
    <property type="entry name" value="S-adenosyl-L-methionine-dependent methyltransferases"/>
    <property type="match status" value="1"/>
</dbReference>
<dbReference type="OrthoDB" id="203237at2759"/>
<dbReference type="Pfam" id="PF04072">
    <property type="entry name" value="LCM"/>
    <property type="match status" value="1"/>
</dbReference>
<dbReference type="PIRSF" id="PIRSF016305">
    <property type="entry name" value="LCM_mtfrase"/>
    <property type="match status" value="1"/>
</dbReference>
<dbReference type="AlphaFoldDB" id="A0A0M8MVA7"/>
<keyword evidence="7 8" id="KW-0949">S-adenosyl-L-methionine</keyword>
<evidence type="ECO:0000256" key="9">
    <source>
        <dbReference type="PIRSR" id="PIRSR016305-1"/>
    </source>
</evidence>
<dbReference type="PANTHER" id="PTHR13600">
    <property type="entry name" value="LEUCINE CARBOXYL METHYLTRANSFERASE"/>
    <property type="match status" value="1"/>
</dbReference>
<dbReference type="GO" id="GO:0018423">
    <property type="term" value="F:protein C-terminal leucine carboxyl O-methyltransferase activity"/>
    <property type="evidence" value="ECO:0007669"/>
    <property type="project" value="UniProtKB-EC"/>
</dbReference>
<accession>A0A0M8MVA7</accession>
<keyword evidence="5 8" id="KW-0489">Methyltransferase</keyword>
<keyword evidence="6 8" id="KW-0808">Transferase</keyword>
<evidence type="ECO:0000313" key="11">
    <source>
        <dbReference type="EMBL" id="KOS17537.1"/>
    </source>
</evidence>
<evidence type="ECO:0000256" key="6">
    <source>
        <dbReference type="ARBA" id="ARBA00022679"/>
    </source>
</evidence>
<dbReference type="Gene3D" id="3.40.50.150">
    <property type="entry name" value="Vaccinia Virus protein VP39"/>
    <property type="match status" value="1"/>
</dbReference>
<comment type="catalytic activity">
    <reaction evidence="1 8">
        <text>[phosphatase 2A protein]-C-terminal L-leucine + S-adenosyl-L-methionine = [phosphatase 2A protein]-C-terminal L-leucine methyl ester + S-adenosyl-L-homocysteine</text>
        <dbReference type="Rhea" id="RHEA:48544"/>
        <dbReference type="Rhea" id="RHEA-COMP:12134"/>
        <dbReference type="Rhea" id="RHEA-COMP:12135"/>
        <dbReference type="ChEBI" id="CHEBI:57856"/>
        <dbReference type="ChEBI" id="CHEBI:59789"/>
        <dbReference type="ChEBI" id="CHEBI:90516"/>
        <dbReference type="ChEBI" id="CHEBI:90517"/>
        <dbReference type="EC" id="2.1.1.233"/>
    </reaction>
</comment>
<name>A0A0M8MVA7_ESCWE</name>
<evidence type="ECO:0000313" key="12">
    <source>
        <dbReference type="Proteomes" id="UP000053831"/>
    </source>
</evidence>
<reference evidence="11 12" key="1">
    <citation type="submission" date="2015-07" db="EMBL/GenBank/DDBJ databases">
        <title>The genome of the fungus Escovopsis weberi, a specialized disease agent of ant agriculture.</title>
        <authorList>
            <person name="de Man T.J."/>
            <person name="Stajich J.E."/>
            <person name="Kubicek C.P."/>
            <person name="Chenthamara K."/>
            <person name="Atanasova L."/>
            <person name="Druzhinina I.S."/>
            <person name="Birnbaum S."/>
            <person name="Barribeau S.M."/>
            <person name="Teiling C."/>
            <person name="Suen G."/>
            <person name="Currie C."/>
            <person name="Gerardo N.M."/>
        </authorList>
    </citation>
    <scope>NUCLEOTIDE SEQUENCE [LARGE SCALE GENOMIC DNA]</scope>
</reference>
<comment type="caution">
    <text evidence="11">The sequence shown here is derived from an EMBL/GenBank/DDBJ whole genome shotgun (WGS) entry which is preliminary data.</text>
</comment>
<evidence type="ECO:0000256" key="4">
    <source>
        <dbReference type="ARBA" id="ARBA00017497"/>
    </source>
</evidence>
<dbReference type="Proteomes" id="UP000053831">
    <property type="component" value="Unassembled WGS sequence"/>
</dbReference>
<sequence>MSAPSIPNLLSLRGNGARTYARTRGIDRLVDSFLSGHGSSDGARQIISLGAGTDTRPFRLFHSRHPAGKLIYHEIDFPGPSARKLRTVEATPQLGSVLPHRTGGDAGHWSSRPTPGSEYHSHGVDIRSLHASSSSSSFAEPTTAANETLPGLRTDLPTLVLSECCLCYLLPEEAERVVAYFSSRIPHLSIVIYEPVHLGDAFGDTMVANLAARRIFMPTLERFRTRGDQEARLRAAGFETVRHMTIDGVWDSWVGQDERERLDRLEGLDEVEEWKLLAGHYLVVWGSTKAATAAGGAHLGVR</sequence>
<feature type="binding site" evidence="9">
    <location>
        <begin position="125"/>
        <end position="126"/>
    </location>
    <ligand>
        <name>S-adenosyl-L-methionine</name>
        <dbReference type="ChEBI" id="CHEBI:59789"/>
    </ligand>
</feature>
<comment type="similarity">
    <text evidence="2 8">Belongs to the methyltransferase superfamily. LCMT family.</text>
</comment>
<organism evidence="11 12">
    <name type="scientific">Escovopsis weberi</name>
    <dbReference type="NCBI Taxonomy" id="150374"/>
    <lineage>
        <taxon>Eukaryota</taxon>
        <taxon>Fungi</taxon>
        <taxon>Dikarya</taxon>
        <taxon>Ascomycota</taxon>
        <taxon>Pezizomycotina</taxon>
        <taxon>Sordariomycetes</taxon>
        <taxon>Hypocreomycetidae</taxon>
        <taxon>Hypocreales</taxon>
        <taxon>Hypocreaceae</taxon>
        <taxon>Escovopsis</taxon>
    </lineage>
</organism>
<dbReference type="EC" id="2.1.1.233" evidence="3 8"/>
<dbReference type="PANTHER" id="PTHR13600:SF21">
    <property type="entry name" value="LEUCINE CARBOXYL METHYLTRANSFERASE 1"/>
    <property type="match status" value="1"/>
</dbReference>
<dbReference type="InterPro" id="IPR029063">
    <property type="entry name" value="SAM-dependent_MTases_sf"/>
</dbReference>
<evidence type="ECO:0000256" key="1">
    <source>
        <dbReference type="ARBA" id="ARBA00000724"/>
    </source>
</evidence>
<feature type="region of interest" description="Disordered" evidence="10">
    <location>
        <begin position="95"/>
        <end position="122"/>
    </location>
</feature>